<protein>
    <submittedName>
        <fullName evidence="3">Uncharacterized protein</fullName>
    </submittedName>
</protein>
<gene>
    <name evidence="3" type="ORF">AB5J52_31915</name>
</gene>
<feature type="signal peptide" evidence="2">
    <location>
        <begin position="1"/>
        <end position="19"/>
    </location>
</feature>
<feature type="region of interest" description="Disordered" evidence="1">
    <location>
        <begin position="32"/>
        <end position="59"/>
    </location>
</feature>
<feature type="region of interest" description="Disordered" evidence="1">
    <location>
        <begin position="75"/>
        <end position="129"/>
    </location>
</feature>
<dbReference type="EMBL" id="CP163441">
    <property type="protein sequence ID" value="XDQ46495.1"/>
    <property type="molecule type" value="Genomic_DNA"/>
</dbReference>
<accession>A0AB39QV00</accession>
<evidence type="ECO:0000256" key="2">
    <source>
        <dbReference type="SAM" id="SignalP"/>
    </source>
</evidence>
<dbReference type="RefSeq" id="WP_369225486.1">
    <property type="nucleotide sequence ID" value="NZ_CP163441.1"/>
</dbReference>
<reference evidence="3" key="1">
    <citation type="submission" date="2024-07" db="EMBL/GenBank/DDBJ databases">
        <authorList>
            <person name="Yu S.T."/>
        </authorList>
    </citation>
    <scope>NUCLEOTIDE SEQUENCE</scope>
    <source>
        <strain evidence="3">R39</strain>
    </source>
</reference>
<evidence type="ECO:0000313" key="3">
    <source>
        <dbReference type="EMBL" id="XDQ46495.1"/>
    </source>
</evidence>
<name>A0AB39QV00_9ACTN</name>
<sequence>MTPITAPVSAFAQPRRALAAAALAALALTGCGSDGLGGSGTASGPGAGAGAKVSATPSTAEQAAFVAMLDKVAQPCSSTGAPSGPTEKEPTGPQGDPSLTPGGTPPAEPIEPGAPTEPGARLSERDRCASVQHEQRIIQALQEVSEPTPAKVRKSLNRLGYIDERIHDLKQDGRTTRFHLDLRENGGRLCEAGVAAGEETDVTPCMGPATGSFSAKDLLSGRK</sequence>
<proteinExistence type="predicted"/>
<dbReference type="AlphaFoldDB" id="A0AB39QV00"/>
<feature type="chain" id="PRO_5044244168" evidence="2">
    <location>
        <begin position="20"/>
        <end position="223"/>
    </location>
</feature>
<feature type="compositionally biased region" description="Gly residues" evidence="1">
    <location>
        <begin position="32"/>
        <end position="49"/>
    </location>
</feature>
<keyword evidence="2" id="KW-0732">Signal</keyword>
<organism evidence="3">
    <name type="scientific">Streptomyces sp. R39</name>
    <dbReference type="NCBI Taxonomy" id="3238631"/>
    <lineage>
        <taxon>Bacteria</taxon>
        <taxon>Bacillati</taxon>
        <taxon>Actinomycetota</taxon>
        <taxon>Actinomycetes</taxon>
        <taxon>Kitasatosporales</taxon>
        <taxon>Streptomycetaceae</taxon>
        <taxon>Streptomyces</taxon>
    </lineage>
</organism>
<evidence type="ECO:0000256" key="1">
    <source>
        <dbReference type="SAM" id="MobiDB-lite"/>
    </source>
</evidence>